<dbReference type="GO" id="GO:0003677">
    <property type="term" value="F:DNA binding"/>
    <property type="evidence" value="ECO:0007669"/>
    <property type="project" value="InterPro"/>
</dbReference>
<dbReference type="Gene3D" id="3.30.40.10">
    <property type="entry name" value="Zinc/RING finger domain, C3HC4 (zinc finger)"/>
    <property type="match status" value="2"/>
</dbReference>
<dbReference type="PROSITE" id="PS51414">
    <property type="entry name" value="HSR"/>
    <property type="match status" value="1"/>
</dbReference>
<dbReference type="SMART" id="SM00297">
    <property type="entry name" value="BROMO"/>
    <property type="match status" value="2"/>
</dbReference>
<protein>
    <recommendedName>
        <fullName evidence="13">Nuclear body protein SP140-like protein</fullName>
    </recommendedName>
</protein>
<feature type="domain" description="SAND" evidence="9">
    <location>
        <begin position="172"/>
        <end position="251"/>
    </location>
</feature>
<keyword evidence="1" id="KW-0597">Phosphoprotein</keyword>
<keyword evidence="12" id="KW-1185">Reference proteome</keyword>
<feature type="domain" description="PHD-type" evidence="8">
    <location>
        <begin position="719"/>
        <end position="769"/>
    </location>
</feature>
<dbReference type="InterPro" id="IPR043563">
    <property type="entry name" value="Sp110/Sp140/Sp140L-like"/>
</dbReference>
<dbReference type="GO" id="GO:0008270">
    <property type="term" value="F:zinc ion binding"/>
    <property type="evidence" value="ECO:0007669"/>
    <property type="project" value="UniProtKB-KW"/>
</dbReference>
<feature type="compositionally biased region" description="Basic and acidic residues" evidence="7">
    <location>
        <begin position="298"/>
        <end position="309"/>
    </location>
</feature>
<evidence type="ECO:0000259" key="10">
    <source>
        <dbReference type="PROSITE" id="PS51414"/>
    </source>
</evidence>
<dbReference type="Pfam" id="PF00439">
    <property type="entry name" value="Bromodomain"/>
    <property type="match status" value="1"/>
</dbReference>
<evidence type="ECO:0000256" key="7">
    <source>
        <dbReference type="SAM" id="MobiDB-lite"/>
    </source>
</evidence>
<organism evidence="11 12">
    <name type="scientific">Megalops atlanticus</name>
    <name type="common">Tarpon</name>
    <name type="synonym">Clupea gigantea</name>
    <dbReference type="NCBI Taxonomy" id="7932"/>
    <lineage>
        <taxon>Eukaryota</taxon>
        <taxon>Metazoa</taxon>
        <taxon>Chordata</taxon>
        <taxon>Craniata</taxon>
        <taxon>Vertebrata</taxon>
        <taxon>Euteleostomi</taxon>
        <taxon>Actinopterygii</taxon>
        <taxon>Neopterygii</taxon>
        <taxon>Teleostei</taxon>
        <taxon>Elopiformes</taxon>
        <taxon>Megalopidae</taxon>
        <taxon>Megalops</taxon>
    </lineage>
</organism>
<dbReference type="SMART" id="SM00258">
    <property type="entry name" value="SAND"/>
    <property type="match status" value="3"/>
</dbReference>
<proteinExistence type="predicted"/>
<dbReference type="PROSITE" id="PS50016">
    <property type="entry name" value="ZF_PHD_2"/>
    <property type="match status" value="2"/>
</dbReference>
<keyword evidence="3 6" id="KW-0863">Zinc-finger</keyword>
<feature type="compositionally biased region" description="Polar residues" evidence="7">
    <location>
        <begin position="146"/>
        <end position="172"/>
    </location>
</feature>
<dbReference type="GO" id="GO:0000981">
    <property type="term" value="F:DNA-binding transcription factor activity, RNA polymerase II-specific"/>
    <property type="evidence" value="ECO:0007669"/>
    <property type="project" value="TreeGrafter"/>
</dbReference>
<feature type="domain" description="HSR" evidence="10">
    <location>
        <begin position="1"/>
        <end position="111"/>
    </location>
</feature>
<feature type="compositionally biased region" description="Acidic residues" evidence="7">
    <location>
        <begin position="278"/>
        <end position="297"/>
    </location>
</feature>
<reference evidence="11" key="1">
    <citation type="submission" date="2021-01" db="EMBL/GenBank/DDBJ databases">
        <authorList>
            <person name="Zahm M."/>
            <person name="Roques C."/>
            <person name="Cabau C."/>
            <person name="Klopp C."/>
            <person name="Donnadieu C."/>
            <person name="Jouanno E."/>
            <person name="Lampietro C."/>
            <person name="Louis A."/>
            <person name="Herpin A."/>
            <person name="Echchiki A."/>
            <person name="Berthelot C."/>
            <person name="Parey E."/>
            <person name="Roest-Crollius H."/>
            <person name="Braasch I."/>
            <person name="Postlethwait J."/>
            <person name="Bobe J."/>
            <person name="Montfort J."/>
            <person name="Bouchez O."/>
            <person name="Begum T."/>
            <person name="Mejri S."/>
            <person name="Adams A."/>
            <person name="Chen W.-J."/>
            <person name="Guiguen Y."/>
        </authorList>
    </citation>
    <scope>NUCLEOTIDE SEQUENCE</scope>
    <source>
        <strain evidence="11">YG-15Mar2019-1</strain>
        <tissue evidence="11">Brain</tissue>
    </source>
</reference>
<keyword evidence="5" id="KW-0103">Bromodomain</keyword>
<feature type="region of interest" description="Disordered" evidence="7">
    <location>
        <begin position="588"/>
        <end position="624"/>
    </location>
</feature>
<dbReference type="GO" id="GO:0005634">
    <property type="term" value="C:nucleus"/>
    <property type="evidence" value="ECO:0007669"/>
    <property type="project" value="InterPro"/>
</dbReference>
<evidence type="ECO:0000313" key="12">
    <source>
        <dbReference type="Proteomes" id="UP001046870"/>
    </source>
</evidence>
<evidence type="ECO:0000259" key="8">
    <source>
        <dbReference type="PROSITE" id="PS50016"/>
    </source>
</evidence>
<comment type="caution">
    <text evidence="11">The sequence shown here is derived from an EMBL/GenBank/DDBJ whole genome shotgun (WGS) entry which is preliminary data.</text>
</comment>
<evidence type="ECO:0000256" key="3">
    <source>
        <dbReference type="ARBA" id="ARBA00022771"/>
    </source>
</evidence>
<dbReference type="InterPro" id="IPR019787">
    <property type="entry name" value="Znf_PHD-finger"/>
</dbReference>
<dbReference type="PROSITE" id="PS50864">
    <property type="entry name" value="SAND"/>
    <property type="match status" value="3"/>
</dbReference>
<dbReference type="CDD" id="cd15541">
    <property type="entry name" value="PHD_TIF1_like"/>
    <property type="match status" value="2"/>
</dbReference>
<evidence type="ECO:0000256" key="6">
    <source>
        <dbReference type="PROSITE-ProRule" id="PRU00146"/>
    </source>
</evidence>
<dbReference type="InterPro" id="IPR001965">
    <property type="entry name" value="Znf_PHD"/>
</dbReference>
<dbReference type="InterPro" id="IPR011011">
    <property type="entry name" value="Znf_FYVE_PHD"/>
</dbReference>
<feature type="domain" description="PHD-type" evidence="8">
    <location>
        <begin position="413"/>
        <end position="463"/>
    </location>
</feature>
<dbReference type="Proteomes" id="UP001046870">
    <property type="component" value="Chromosome 1"/>
</dbReference>
<evidence type="ECO:0000256" key="1">
    <source>
        <dbReference type="ARBA" id="ARBA00022553"/>
    </source>
</evidence>
<sequence>MEPNFLDSKTDEDLLRFFHCKKNEMACMENPRVFIQQLRDNSLVQEDMYKKLNAAGSTEQRESDLYEVLDRLETEQPHLIRTFWTSVFKDYILKRYKVLKSLQATLMDGSPSTILPTKMDKEKEKKVITRQNSRGRKEESVEQEQPGPSTQITPSQRGPQKPSNSSGSPLQSNEEDIRKKHRLLVTCGSLKGILDKYKLAKGRECIMVNGHWYSPTVFEKLGGKERCKNWKKSIRCNGYPLEKLIKDGDLNCSNKMRKGLAVNKKIRPFSSRRFITDTDSDEEEEDEEEEEEEDDIENEHVDQGDESRNDADMSAFGGSCLEVTCGSVKGTLYKDRFVQDTLGRCIRIEDKWLTPMDFVKEDPNITSGSWKKSILYEGKSLSFLIKEGILNRHSLLCECDLCNGQDPQDQENDDWCFICGVLGELVCCDQCPRAFHANCHLPALDDSFLGNGEKWICTYCVLKDSQRCSYSGLISLTEAEGRRTSDYMLHCQYLLLCLYKADKQEVFSSGLCHTVANKTDFMEKQLDQVVEKLQGKQYSVVGQFVSAINLIFDNYTFNKDKGFERMSAELQNLFKEEFRRVFNVQQPSQPPRVSFASSLPTTEEEDAEHRGGSRNGGDTSTFGGSSFPVTCGSVRGTLHKNRFVEDTPNRCIRTEDKWLTPVDFMKEDPSFTSGSWQKSILCQGKPLSFLIKEGILNRHSLLCECDLCNGQDPQDQENDDWCFICGVLGELVCCDQCPRAFHANCHLPALDDSILGNREKWICTYCVLKESQRCSYSGLISLAEAQGRRISDYMLHCQCLLLCLYKRVFSSGPCHTVMNRRVVIEKRLETVTEKLQGKQYSIVGQFVSDINLIFDNCVAVNKDNEFGRMVAELKSIFKSEFQKVFNV</sequence>
<evidence type="ECO:0000259" key="9">
    <source>
        <dbReference type="PROSITE" id="PS50864"/>
    </source>
</evidence>
<dbReference type="Pfam" id="PF03172">
    <property type="entry name" value="HSR"/>
    <property type="match status" value="1"/>
</dbReference>
<dbReference type="InterPro" id="IPR001487">
    <property type="entry name" value="Bromodomain"/>
</dbReference>
<gene>
    <name evidence="11" type="ORF">MATL_G00004200</name>
</gene>
<dbReference type="PANTHER" id="PTHR46386:SF1">
    <property type="entry name" value="NUCLEAR BODY PROTEIN SP140-LIKE PROTEIN"/>
    <property type="match status" value="1"/>
</dbReference>
<evidence type="ECO:0008006" key="13">
    <source>
        <dbReference type="Google" id="ProtNLM"/>
    </source>
</evidence>
<dbReference type="Gene3D" id="3.10.390.10">
    <property type="entry name" value="SAND domain-like"/>
    <property type="match status" value="3"/>
</dbReference>
<dbReference type="InterPro" id="IPR004865">
    <property type="entry name" value="HSR_dom"/>
</dbReference>
<feature type="domain" description="SAND" evidence="9">
    <location>
        <begin position="617"/>
        <end position="697"/>
    </location>
</feature>
<feature type="region of interest" description="Disordered" evidence="7">
    <location>
        <begin position="273"/>
        <end position="309"/>
    </location>
</feature>
<dbReference type="SUPFAM" id="SSF63763">
    <property type="entry name" value="SAND domain-like"/>
    <property type="match status" value="3"/>
</dbReference>
<keyword evidence="4" id="KW-0862">Zinc</keyword>
<feature type="compositionally biased region" description="Basic and acidic residues" evidence="7">
    <location>
        <begin position="118"/>
        <end position="127"/>
    </location>
</feature>
<dbReference type="Gene3D" id="1.20.920.10">
    <property type="entry name" value="Bromodomain-like"/>
    <property type="match status" value="2"/>
</dbReference>
<dbReference type="InterPro" id="IPR036427">
    <property type="entry name" value="Bromodomain-like_sf"/>
</dbReference>
<dbReference type="Pfam" id="PF00628">
    <property type="entry name" value="PHD"/>
    <property type="match status" value="2"/>
</dbReference>
<accession>A0A9D3TKU1</accession>
<dbReference type="Pfam" id="PF01342">
    <property type="entry name" value="SAND"/>
    <property type="match status" value="3"/>
</dbReference>
<evidence type="ECO:0000256" key="5">
    <source>
        <dbReference type="ARBA" id="ARBA00023117"/>
    </source>
</evidence>
<keyword evidence="2" id="KW-0479">Metal-binding</keyword>
<dbReference type="AlphaFoldDB" id="A0A9D3TKU1"/>
<dbReference type="PANTHER" id="PTHR46386">
    <property type="entry name" value="NUCLEAR BODY PROTEIN SP140"/>
    <property type="match status" value="1"/>
</dbReference>
<dbReference type="SUPFAM" id="SSF57903">
    <property type="entry name" value="FYVE/PHD zinc finger"/>
    <property type="match status" value="2"/>
</dbReference>
<dbReference type="InterPro" id="IPR013083">
    <property type="entry name" value="Znf_RING/FYVE/PHD"/>
</dbReference>
<feature type="region of interest" description="Disordered" evidence="7">
    <location>
        <begin position="109"/>
        <end position="175"/>
    </location>
</feature>
<dbReference type="EMBL" id="JAFDVH010000001">
    <property type="protein sequence ID" value="KAG7491483.1"/>
    <property type="molecule type" value="Genomic_DNA"/>
</dbReference>
<evidence type="ECO:0000256" key="4">
    <source>
        <dbReference type="ARBA" id="ARBA00022833"/>
    </source>
</evidence>
<dbReference type="SMART" id="SM00249">
    <property type="entry name" value="PHD"/>
    <property type="match status" value="2"/>
</dbReference>
<evidence type="ECO:0000256" key="2">
    <source>
        <dbReference type="ARBA" id="ARBA00022723"/>
    </source>
</evidence>
<dbReference type="OrthoDB" id="1870062at2759"/>
<dbReference type="InterPro" id="IPR010919">
    <property type="entry name" value="SAND-like_dom_sf"/>
</dbReference>
<dbReference type="SUPFAM" id="SSF47370">
    <property type="entry name" value="Bromodomain"/>
    <property type="match status" value="2"/>
</dbReference>
<name>A0A9D3TKU1_MEGAT</name>
<feature type="domain" description="SAND" evidence="9">
    <location>
        <begin position="310"/>
        <end position="391"/>
    </location>
</feature>
<evidence type="ECO:0000313" key="11">
    <source>
        <dbReference type="EMBL" id="KAG7491483.1"/>
    </source>
</evidence>
<dbReference type="InterPro" id="IPR000770">
    <property type="entry name" value="SAND_dom"/>
</dbReference>